<protein>
    <recommendedName>
        <fullName evidence="4">Metal-binding protein</fullName>
    </recommendedName>
</protein>
<feature type="chain" id="PRO_5015727648" description="Metal-binding protein" evidence="1">
    <location>
        <begin position="19"/>
        <end position="139"/>
    </location>
</feature>
<organism evidence="2 3">
    <name type="scientific">Aliiruegeria haliotis</name>
    <dbReference type="NCBI Taxonomy" id="1280846"/>
    <lineage>
        <taxon>Bacteria</taxon>
        <taxon>Pseudomonadati</taxon>
        <taxon>Pseudomonadota</taxon>
        <taxon>Alphaproteobacteria</taxon>
        <taxon>Rhodobacterales</taxon>
        <taxon>Roseobacteraceae</taxon>
        <taxon>Aliiruegeria</taxon>
    </lineage>
</organism>
<dbReference type="RefSeq" id="WP_211300999.1">
    <property type="nucleotide sequence ID" value="NZ_PVTD01000006.1"/>
</dbReference>
<dbReference type="EMBL" id="PVTD01000006">
    <property type="protein sequence ID" value="PRY22575.1"/>
    <property type="molecule type" value="Genomic_DNA"/>
</dbReference>
<name>A0A2T0RN06_9RHOB</name>
<gene>
    <name evidence="2" type="ORF">CLV78_106115</name>
</gene>
<dbReference type="Pfam" id="PF04214">
    <property type="entry name" value="DUF411"/>
    <property type="match status" value="1"/>
</dbReference>
<comment type="caution">
    <text evidence="2">The sequence shown here is derived from an EMBL/GenBank/DDBJ whole genome shotgun (WGS) entry which is preliminary data.</text>
</comment>
<evidence type="ECO:0000313" key="2">
    <source>
        <dbReference type="EMBL" id="PRY22575.1"/>
    </source>
</evidence>
<evidence type="ECO:0000256" key="1">
    <source>
        <dbReference type="SAM" id="SignalP"/>
    </source>
</evidence>
<sequence length="139" mass="14838">MQKLTLAVLALVATPAFAAEPVTIYRDPSCGCCGEWADYMKDHGYDVTVIDDTNVAERAMAAGVPERGLSCHHSEIGGYEVHGHVPEKVIARLLAERPAITGVILPGMPENSPGMASEEYGTLKVFSYGPDGIAVYSNE</sequence>
<dbReference type="InterPro" id="IPR007332">
    <property type="entry name" value="DUF411"/>
</dbReference>
<keyword evidence="1" id="KW-0732">Signal</keyword>
<evidence type="ECO:0000313" key="3">
    <source>
        <dbReference type="Proteomes" id="UP000239480"/>
    </source>
</evidence>
<evidence type="ECO:0008006" key="4">
    <source>
        <dbReference type="Google" id="ProtNLM"/>
    </source>
</evidence>
<dbReference type="AlphaFoldDB" id="A0A2T0RN06"/>
<feature type="signal peptide" evidence="1">
    <location>
        <begin position="1"/>
        <end position="18"/>
    </location>
</feature>
<proteinExistence type="predicted"/>
<dbReference type="Proteomes" id="UP000239480">
    <property type="component" value="Unassembled WGS sequence"/>
</dbReference>
<reference evidence="2 3" key="1">
    <citation type="submission" date="2018-03" db="EMBL/GenBank/DDBJ databases">
        <title>Genomic Encyclopedia of Archaeal and Bacterial Type Strains, Phase II (KMG-II): from individual species to whole genera.</title>
        <authorList>
            <person name="Goeker M."/>
        </authorList>
    </citation>
    <scope>NUCLEOTIDE SEQUENCE [LARGE SCALE GENOMIC DNA]</scope>
    <source>
        <strain evidence="2 3">DSM 29328</strain>
    </source>
</reference>
<accession>A0A2T0RN06</accession>
<keyword evidence="3" id="KW-1185">Reference proteome</keyword>